<keyword evidence="2" id="KW-1185">Reference proteome</keyword>
<dbReference type="Gene3D" id="2.40.10.10">
    <property type="entry name" value="Trypsin-like serine proteases"/>
    <property type="match status" value="1"/>
</dbReference>
<dbReference type="AlphaFoldDB" id="A0A139XFW3"/>
<dbReference type="STRING" id="128403.WA1_11035"/>
<gene>
    <name evidence="1" type="ORF">WA1_11035</name>
</gene>
<proteinExistence type="predicted"/>
<dbReference type="SUPFAM" id="SSF50494">
    <property type="entry name" value="Trypsin-like serine proteases"/>
    <property type="match status" value="1"/>
</dbReference>
<comment type="caution">
    <text evidence="1">The sequence shown here is derived from an EMBL/GenBank/DDBJ whole genome shotgun (WGS) entry which is preliminary data.</text>
</comment>
<sequence length="126" mass="13600">MFVGGFTLKVKNTANQKNVTPSLQTEKGVKNGFMFTTGQVTLVLDKPLKGGYQIGYTNDTRKGTSGAPLLNYHGEVLGINGLHKDPLWDAPELYMDGSSPDKPLQALISRSSLAVPIKTVVKLVPQ</sequence>
<organism evidence="1 2">
    <name type="scientific">Scytonema hofmannii PCC 7110</name>
    <dbReference type="NCBI Taxonomy" id="128403"/>
    <lineage>
        <taxon>Bacteria</taxon>
        <taxon>Bacillati</taxon>
        <taxon>Cyanobacteriota</taxon>
        <taxon>Cyanophyceae</taxon>
        <taxon>Nostocales</taxon>
        <taxon>Scytonemataceae</taxon>
        <taxon>Scytonema</taxon>
    </lineage>
</organism>
<name>A0A139XFW3_9CYAN</name>
<protein>
    <recommendedName>
        <fullName evidence="3">Serine protease</fullName>
    </recommendedName>
</protein>
<dbReference type="EMBL" id="ANNX02000013">
    <property type="protein sequence ID" value="KYC43584.1"/>
    <property type="molecule type" value="Genomic_DNA"/>
</dbReference>
<dbReference type="InterPro" id="IPR009003">
    <property type="entry name" value="Peptidase_S1_PA"/>
</dbReference>
<evidence type="ECO:0000313" key="1">
    <source>
        <dbReference type="EMBL" id="KYC43584.1"/>
    </source>
</evidence>
<dbReference type="InterPro" id="IPR043504">
    <property type="entry name" value="Peptidase_S1_PA_chymotrypsin"/>
</dbReference>
<dbReference type="Proteomes" id="UP000076925">
    <property type="component" value="Unassembled WGS sequence"/>
</dbReference>
<reference evidence="1 2" key="1">
    <citation type="journal article" date="2013" name="Genome Biol. Evol.">
        <title>Genomes of Stigonematalean cyanobacteria (subsection V) and the evolution of oxygenic photosynthesis from prokaryotes to plastids.</title>
        <authorList>
            <person name="Dagan T."/>
            <person name="Roettger M."/>
            <person name="Stucken K."/>
            <person name="Landan G."/>
            <person name="Koch R."/>
            <person name="Major P."/>
            <person name="Gould S.B."/>
            <person name="Goremykin V.V."/>
            <person name="Rippka R."/>
            <person name="Tandeau de Marsac N."/>
            <person name="Gugger M."/>
            <person name="Lockhart P.J."/>
            <person name="Allen J.F."/>
            <person name="Brune I."/>
            <person name="Maus I."/>
            <person name="Puhler A."/>
            <person name="Martin W.F."/>
        </authorList>
    </citation>
    <scope>NUCLEOTIDE SEQUENCE [LARGE SCALE GENOMIC DNA]</scope>
    <source>
        <strain evidence="1 2">PCC 7110</strain>
    </source>
</reference>
<evidence type="ECO:0008006" key="3">
    <source>
        <dbReference type="Google" id="ProtNLM"/>
    </source>
</evidence>
<evidence type="ECO:0000313" key="2">
    <source>
        <dbReference type="Proteomes" id="UP000076925"/>
    </source>
</evidence>
<accession>A0A139XFW3</accession>